<organism evidence="3 4">
    <name type="scientific">Cruoricaptor ignavus</name>
    <dbReference type="NCBI Taxonomy" id="1118202"/>
    <lineage>
        <taxon>Bacteria</taxon>
        <taxon>Pseudomonadati</taxon>
        <taxon>Bacteroidota</taxon>
        <taxon>Flavobacteriia</taxon>
        <taxon>Flavobacteriales</taxon>
        <taxon>Weeksellaceae</taxon>
        <taxon>Cruoricaptor</taxon>
    </lineage>
</organism>
<dbReference type="InterPro" id="IPR001296">
    <property type="entry name" value="Glyco_trans_1"/>
</dbReference>
<evidence type="ECO:0000256" key="1">
    <source>
        <dbReference type="ARBA" id="ARBA00022679"/>
    </source>
</evidence>
<keyword evidence="4" id="KW-1185">Reference proteome</keyword>
<dbReference type="Pfam" id="PF00534">
    <property type="entry name" value="Glycos_transf_1"/>
    <property type="match status" value="1"/>
</dbReference>
<dbReference type="PANTHER" id="PTHR46401">
    <property type="entry name" value="GLYCOSYLTRANSFERASE WBBK-RELATED"/>
    <property type="match status" value="1"/>
</dbReference>
<protein>
    <submittedName>
        <fullName evidence="3">Glycosyltransferase involved in cell wall bisynthesis</fullName>
    </submittedName>
</protein>
<feature type="domain" description="Glycosyl transferase family 1" evidence="2">
    <location>
        <begin position="243"/>
        <end position="405"/>
    </location>
</feature>
<evidence type="ECO:0000259" key="2">
    <source>
        <dbReference type="Pfam" id="PF00534"/>
    </source>
</evidence>
<accession>A0A1M6DW35</accession>
<dbReference type="EMBL" id="FQYI01000004">
    <property type="protein sequence ID" value="SHI77330.1"/>
    <property type="molecule type" value="Genomic_DNA"/>
</dbReference>
<name>A0A1M6DW35_9FLAO</name>
<gene>
    <name evidence="3" type="ORF">SAMN05443429_104115</name>
</gene>
<dbReference type="Gene3D" id="3.40.50.2000">
    <property type="entry name" value="Glycogen Phosphorylase B"/>
    <property type="match status" value="1"/>
</dbReference>
<dbReference type="PANTHER" id="PTHR46401:SF2">
    <property type="entry name" value="GLYCOSYLTRANSFERASE WBBK-RELATED"/>
    <property type="match status" value="1"/>
</dbReference>
<sequence length="425" mass="48566">MGNVKNILLLSTQDNNGAYLYVVKLAEVLIEMGHNVRILVKIKTQNLPFITQYLPPKRKRETLYDKALWRIREKIMPSQPLEIIDGKYAFISYNELKENEPAEELLRQTGFTPDYIFTGMTRNFLNSTDIRNLQLLTEAKVFTLMVDMNHLTGGCHFAWDCDGYIKGCPAYCPAIGNNPRAMMNHQRKYENATQGNWECIAASSWTQTQLEQSKIYRNQKNKYNFNSIIDTRIFNSDNKNIAKRIFGLDDDTFYILCGAQGANERKGFDYMKEAMNIFAQKQSQRRASLLLVSNGTNPAFDSVNIRKHFVPYIKDYRLLSLLYQSVDVFVNSSIEDSGPMMVSEALACGTPVIGFDMGIVNNMVITGYNGYRAELRNSADLAKGIEEIYSLTPEEYAQYSANAVKQVEEFSSHNYVKSELEKILV</sequence>
<keyword evidence="1 3" id="KW-0808">Transferase</keyword>
<dbReference type="OrthoDB" id="9768685at2"/>
<reference evidence="3 4" key="1">
    <citation type="submission" date="2016-11" db="EMBL/GenBank/DDBJ databases">
        <authorList>
            <person name="Jaros S."/>
            <person name="Januszkiewicz K."/>
            <person name="Wedrychowicz H."/>
        </authorList>
    </citation>
    <scope>NUCLEOTIDE SEQUENCE [LARGE SCALE GENOMIC DNA]</scope>
    <source>
        <strain evidence="3 4">DSM 25479</strain>
    </source>
</reference>
<dbReference type="Proteomes" id="UP000184335">
    <property type="component" value="Unassembled WGS sequence"/>
</dbReference>
<dbReference type="GO" id="GO:0016757">
    <property type="term" value="F:glycosyltransferase activity"/>
    <property type="evidence" value="ECO:0007669"/>
    <property type="project" value="InterPro"/>
</dbReference>
<dbReference type="STRING" id="1118202.SAMN05443429_104115"/>
<dbReference type="SUPFAM" id="SSF53756">
    <property type="entry name" value="UDP-Glycosyltransferase/glycogen phosphorylase"/>
    <property type="match status" value="1"/>
</dbReference>
<dbReference type="AlphaFoldDB" id="A0A1M6DW35"/>
<evidence type="ECO:0000313" key="3">
    <source>
        <dbReference type="EMBL" id="SHI77330.1"/>
    </source>
</evidence>
<evidence type="ECO:0000313" key="4">
    <source>
        <dbReference type="Proteomes" id="UP000184335"/>
    </source>
</evidence>
<dbReference type="RefSeq" id="WP_073179162.1">
    <property type="nucleotide sequence ID" value="NZ_FQYI01000004.1"/>
</dbReference>
<dbReference type="GO" id="GO:0009103">
    <property type="term" value="P:lipopolysaccharide biosynthetic process"/>
    <property type="evidence" value="ECO:0007669"/>
    <property type="project" value="TreeGrafter"/>
</dbReference>
<proteinExistence type="predicted"/>